<dbReference type="Gene3D" id="3.40.640.10">
    <property type="entry name" value="Type I PLP-dependent aspartate aminotransferase-like (Major domain)"/>
    <property type="match status" value="1"/>
</dbReference>
<dbReference type="PANTHER" id="PTHR43807:SF20">
    <property type="entry name" value="FI04487P"/>
    <property type="match status" value="1"/>
</dbReference>
<dbReference type="Proteomes" id="UP001597546">
    <property type="component" value="Unassembled WGS sequence"/>
</dbReference>
<comment type="cofactor">
    <cofactor evidence="1">
        <name>pyridoxal 5'-phosphate</name>
        <dbReference type="ChEBI" id="CHEBI:597326"/>
    </cofactor>
</comment>
<evidence type="ECO:0000259" key="5">
    <source>
        <dbReference type="Pfam" id="PF00155"/>
    </source>
</evidence>
<keyword evidence="7" id="KW-1185">Reference proteome</keyword>
<accession>A0ABW5TSF1</accession>
<dbReference type="InterPro" id="IPR051326">
    <property type="entry name" value="Kynurenine-oxoglutarate_AT"/>
</dbReference>
<comment type="caution">
    <text evidence="6">The sequence shown here is derived from an EMBL/GenBank/DDBJ whole genome shotgun (WGS) entry which is preliminary data.</text>
</comment>
<organism evidence="6 7">
    <name type="scientific">Pedobacter alpinus</name>
    <dbReference type="NCBI Taxonomy" id="1590643"/>
    <lineage>
        <taxon>Bacteria</taxon>
        <taxon>Pseudomonadati</taxon>
        <taxon>Bacteroidota</taxon>
        <taxon>Sphingobacteriia</taxon>
        <taxon>Sphingobacteriales</taxon>
        <taxon>Sphingobacteriaceae</taxon>
        <taxon>Pedobacter</taxon>
    </lineage>
</organism>
<dbReference type="InterPro" id="IPR015424">
    <property type="entry name" value="PyrdxlP-dep_Trfase"/>
</dbReference>
<gene>
    <name evidence="6" type="ORF">ACFSSE_08800</name>
</gene>
<dbReference type="CDD" id="cd00609">
    <property type="entry name" value="AAT_like"/>
    <property type="match status" value="1"/>
</dbReference>
<evidence type="ECO:0000256" key="4">
    <source>
        <dbReference type="ARBA" id="ARBA00022898"/>
    </source>
</evidence>
<evidence type="ECO:0000256" key="2">
    <source>
        <dbReference type="ARBA" id="ARBA00022576"/>
    </source>
</evidence>
<dbReference type="Gene3D" id="3.90.1150.10">
    <property type="entry name" value="Aspartate Aminotransferase, domain 1"/>
    <property type="match status" value="1"/>
</dbReference>
<name>A0ABW5TSF1_9SPHI</name>
<dbReference type="InterPro" id="IPR015422">
    <property type="entry name" value="PyrdxlP-dep_Trfase_small"/>
</dbReference>
<dbReference type="NCBIfam" id="NF006569">
    <property type="entry name" value="PRK09082.1"/>
    <property type="match status" value="1"/>
</dbReference>
<keyword evidence="4" id="KW-0663">Pyridoxal phosphate</keyword>
<dbReference type="PANTHER" id="PTHR43807">
    <property type="entry name" value="FI04487P"/>
    <property type="match status" value="1"/>
</dbReference>
<protein>
    <submittedName>
        <fullName evidence="6">Methionine aminotransferase</fullName>
    </submittedName>
</protein>
<proteinExistence type="predicted"/>
<evidence type="ECO:0000256" key="1">
    <source>
        <dbReference type="ARBA" id="ARBA00001933"/>
    </source>
</evidence>
<reference evidence="7" key="1">
    <citation type="journal article" date="2019" name="Int. J. Syst. Evol. Microbiol.">
        <title>The Global Catalogue of Microorganisms (GCM) 10K type strain sequencing project: providing services to taxonomists for standard genome sequencing and annotation.</title>
        <authorList>
            <consortium name="The Broad Institute Genomics Platform"/>
            <consortium name="The Broad Institute Genome Sequencing Center for Infectious Disease"/>
            <person name="Wu L."/>
            <person name="Ma J."/>
        </authorList>
    </citation>
    <scope>NUCLEOTIDE SEQUENCE [LARGE SCALE GENOMIC DNA]</scope>
    <source>
        <strain evidence="7">KCTC 42456</strain>
    </source>
</reference>
<dbReference type="InterPro" id="IPR004839">
    <property type="entry name" value="Aminotransferase_I/II_large"/>
</dbReference>
<dbReference type="SUPFAM" id="SSF53383">
    <property type="entry name" value="PLP-dependent transferases"/>
    <property type="match status" value="1"/>
</dbReference>
<evidence type="ECO:0000313" key="6">
    <source>
        <dbReference type="EMBL" id="MFD2731804.1"/>
    </source>
</evidence>
<sequence>MINFSSKLPQTQNSIFSEMTALAIKHDAVNLSQGFPDYDIDPQLIKLVNKQMLKGNNQYAAMPGLLSLRETISKKVETLHHSYYSAETEITITAGGTQAIYTAIATIIKPNDEAIVFAPAYDCYAPTIKAFGGLVKAFEMAPPFYDIDWDMVKRLVTVNTKLIIINSPQNPCGRIFTEEDMKQLIIITKNTDILIISDEVYEHIIFDNQKHLSIAQYPELKERAFITASFGKLFHCTGWKVGYCLAPEFLMKEFRKIHQFMVFSVNTPIQYAFDDYLKSKESFEELTAFFQDKRDFFRKLLKQTKFTLLRCQGSYFQNVSYENISDEKGVDIAMRLVKNHKVACIPNSSFYLNNTDFKTLRFCFAKKEETLEKAANYLLNVTSI</sequence>
<dbReference type="RefSeq" id="WP_379041949.1">
    <property type="nucleotide sequence ID" value="NZ_JBHSKW010000019.1"/>
</dbReference>
<dbReference type="EMBL" id="JBHULV010000025">
    <property type="protein sequence ID" value="MFD2731804.1"/>
    <property type="molecule type" value="Genomic_DNA"/>
</dbReference>
<dbReference type="GO" id="GO:0008483">
    <property type="term" value="F:transaminase activity"/>
    <property type="evidence" value="ECO:0007669"/>
    <property type="project" value="UniProtKB-KW"/>
</dbReference>
<evidence type="ECO:0000313" key="7">
    <source>
        <dbReference type="Proteomes" id="UP001597546"/>
    </source>
</evidence>
<feature type="domain" description="Aminotransferase class I/classII large" evidence="5">
    <location>
        <begin position="27"/>
        <end position="377"/>
    </location>
</feature>
<evidence type="ECO:0000256" key="3">
    <source>
        <dbReference type="ARBA" id="ARBA00022679"/>
    </source>
</evidence>
<keyword evidence="3" id="KW-0808">Transferase</keyword>
<dbReference type="Pfam" id="PF00155">
    <property type="entry name" value="Aminotran_1_2"/>
    <property type="match status" value="1"/>
</dbReference>
<dbReference type="InterPro" id="IPR015421">
    <property type="entry name" value="PyrdxlP-dep_Trfase_major"/>
</dbReference>
<keyword evidence="2 6" id="KW-0032">Aminotransferase</keyword>